<dbReference type="GO" id="GO:0000105">
    <property type="term" value="P:L-histidine biosynthetic process"/>
    <property type="evidence" value="ECO:0007669"/>
    <property type="project" value="UniProtKB-KW"/>
</dbReference>
<dbReference type="Proteomes" id="UP000655751">
    <property type="component" value="Unassembled WGS sequence"/>
</dbReference>
<dbReference type="GO" id="GO:0030170">
    <property type="term" value="F:pyridoxal phosphate binding"/>
    <property type="evidence" value="ECO:0007669"/>
    <property type="project" value="InterPro"/>
</dbReference>
<evidence type="ECO:0000256" key="9">
    <source>
        <dbReference type="ARBA" id="ARBA00023102"/>
    </source>
</evidence>
<dbReference type="InterPro" id="IPR015422">
    <property type="entry name" value="PyrdxlP-dep_Trfase_small"/>
</dbReference>
<keyword evidence="14" id="KW-1185">Reference proteome</keyword>
<dbReference type="RefSeq" id="WP_196151290.1">
    <property type="nucleotide sequence ID" value="NZ_JADMLG010000009.1"/>
</dbReference>
<evidence type="ECO:0000256" key="8">
    <source>
        <dbReference type="ARBA" id="ARBA00022898"/>
    </source>
</evidence>
<evidence type="ECO:0000256" key="1">
    <source>
        <dbReference type="ARBA" id="ARBA00001933"/>
    </source>
</evidence>
<evidence type="ECO:0000259" key="12">
    <source>
        <dbReference type="Pfam" id="PF00155"/>
    </source>
</evidence>
<dbReference type="PANTHER" id="PTHR43643:SF6">
    <property type="entry name" value="HISTIDINOL-PHOSPHATE AMINOTRANSFERASE"/>
    <property type="match status" value="1"/>
</dbReference>
<dbReference type="AlphaFoldDB" id="A0A931IF68"/>
<evidence type="ECO:0000256" key="5">
    <source>
        <dbReference type="ARBA" id="ARBA00022576"/>
    </source>
</evidence>
<dbReference type="InterPro" id="IPR015421">
    <property type="entry name" value="PyrdxlP-dep_Trfase_major"/>
</dbReference>
<reference evidence="13" key="1">
    <citation type="submission" date="2020-11" db="EMBL/GenBank/DDBJ databases">
        <title>Nocardia NEAU-351.nov., a novel actinomycete isolated from the cow dung.</title>
        <authorList>
            <person name="Zhang X."/>
        </authorList>
    </citation>
    <scope>NUCLEOTIDE SEQUENCE</scope>
    <source>
        <strain evidence="13">NEAU-351</strain>
    </source>
</reference>
<dbReference type="Gene3D" id="3.40.640.10">
    <property type="entry name" value="Type I PLP-dependent aspartate aminotransferase-like (Major domain)"/>
    <property type="match status" value="1"/>
</dbReference>
<keyword evidence="6" id="KW-0028">Amino-acid biosynthesis</keyword>
<evidence type="ECO:0000313" key="14">
    <source>
        <dbReference type="Proteomes" id="UP000655751"/>
    </source>
</evidence>
<dbReference type="InterPro" id="IPR050106">
    <property type="entry name" value="HistidinolP_aminotransfase"/>
</dbReference>
<comment type="cofactor">
    <cofactor evidence="1 11">
        <name>pyridoxal 5'-phosphate</name>
        <dbReference type="ChEBI" id="CHEBI:597326"/>
    </cofactor>
</comment>
<keyword evidence="8 11" id="KW-0663">Pyridoxal phosphate</keyword>
<keyword evidence="7" id="KW-0808">Transferase</keyword>
<gene>
    <name evidence="13" type="ORF">IT779_22060</name>
</gene>
<dbReference type="EC" id="2.6.1.9" evidence="4"/>
<comment type="catalytic activity">
    <reaction evidence="10">
        <text>L-histidinol phosphate + 2-oxoglutarate = 3-(imidazol-4-yl)-2-oxopropyl phosphate + L-glutamate</text>
        <dbReference type="Rhea" id="RHEA:23744"/>
        <dbReference type="ChEBI" id="CHEBI:16810"/>
        <dbReference type="ChEBI" id="CHEBI:29985"/>
        <dbReference type="ChEBI" id="CHEBI:57766"/>
        <dbReference type="ChEBI" id="CHEBI:57980"/>
        <dbReference type="EC" id="2.6.1.9"/>
    </reaction>
</comment>
<proteinExistence type="inferred from homology"/>
<dbReference type="Gene3D" id="3.90.1150.10">
    <property type="entry name" value="Aspartate Aminotransferase, domain 1"/>
    <property type="match status" value="1"/>
</dbReference>
<keyword evidence="5 13" id="KW-0032">Aminotransferase</keyword>
<evidence type="ECO:0000256" key="6">
    <source>
        <dbReference type="ARBA" id="ARBA00022605"/>
    </source>
</evidence>
<organism evidence="13 14">
    <name type="scientific">Nocardia bovistercoris</name>
    <dbReference type="NCBI Taxonomy" id="2785916"/>
    <lineage>
        <taxon>Bacteria</taxon>
        <taxon>Bacillati</taxon>
        <taxon>Actinomycetota</taxon>
        <taxon>Actinomycetes</taxon>
        <taxon>Mycobacteriales</taxon>
        <taxon>Nocardiaceae</taxon>
        <taxon>Nocardia</taxon>
    </lineage>
</organism>
<comment type="similarity">
    <text evidence="3">Belongs to the class-II pyridoxal-phosphate-dependent aminotransferase family. Histidinol-phosphate aminotransferase subfamily.</text>
</comment>
<dbReference type="InterPro" id="IPR001917">
    <property type="entry name" value="Aminotrans_II_pyridoxalP_BS"/>
</dbReference>
<dbReference type="InterPro" id="IPR004839">
    <property type="entry name" value="Aminotransferase_I/II_large"/>
</dbReference>
<name>A0A931IF68_9NOCA</name>
<feature type="domain" description="Aminotransferase class I/classII large" evidence="12">
    <location>
        <begin position="36"/>
        <end position="355"/>
    </location>
</feature>
<dbReference type="PROSITE" id="PS00599">
    <property type="entry name" value="AA_TRANSFER_CLASS_2"/>
    <property type="match status" value="1"/>
</dbReference>
<comment type="pathway">
    <text evidence="2">Amino-acid biosynthesis; L-histidine biosynthesis; L-histidine from 5-phospho-alpha-D-ribose 1-diphosphate: step 7/9.</text>
</comment>
<dbReference type="InterPro" id="IPR015424">
    <property type="entry name" value="PyrdxlP-dep_Trfase"/>
</dbReference>
<evidence type="ECO:0000256" key="10">
    <source>
        <dbReference type="ARBA" id="ARBA00047481"/>
    </source>
</evidence>
<dbReference type="Pfam" id="PF00155">
    <property type="entry name" value="Aminotran_1_2"/>
    <property type="match status" value="1"/>
</dbReference>
<evidence type="ECO:0000313" key="13">
    <source>
        <dbReference type="EMBL" id="MBH0778967.1"/>
    </source>
</evidence>
<dbReference type="CDD" id="cd00609">
    <property type="entry name" value="AAT_like"/>
    <property type="match status" value="1"/>
</dbReference>
<evidence type="ECO:0000256" key="4">
    <source>
        <dbReference type="ARBA" id="ARBA00012748"/>
    </source>
</evidence>
<protein>
    <recommendedName>
        <fullName evidence="4">histidinol-phosphate transaminase</fullName>
        <ecNumber evidence="4">2.6.1.9</ecNumber>
    </recommendedName>
</protein>
<evidence type="ECO:0000256" key="2">
    <source>
        <dbReference type="ARBA" id="ARBA00005011"/>
    </source>
</evidence>
<dbReference type="GO" id="GO:0004400">
    <property type="term" value="F:histidinol-phosphate transaminase activity"/>
    <property type="evidence" value="ECO:0007669"/>
    <property type="project" value="UniProtKB-EC"/>
</dbReference>
<evidence type="ECO:0000256" key="11">
    <source>
        <dbReference type="RuleBase" id="RU003693"/>
    </source>
</evidence>
<dbReference type="SUPFAM" id="SSF53383">
    <property type="entry name" value="PLP-dependent transferases"/>
    <property type="match status" value="1"/>
</dbReference>
<sequence length="374" mass="40582">MTTSESAAVPFRIADHVLGASPYIPEWLDLDRSAFIRLDRNENTAPLPASVRDALVRGVDGVAAQSYPEPGPLQPLIADYVGVPPEYVLATNGSDQGIDLTVRLALPPGGSMAVARPEFAVFHHVADAVGGRILGVPYGPDFEFPYAEFSAAVRAERPDLITLINPNNPTGTAIDIDYVESVIADHPDIAVIVDEAYYEYTGHTVAGLTTRYPNLMVLRTFSKAFAMAGLRLGYVVAAPEIIGHLRKLQNPFDVNQLAIVAGAAQLARVEEMEREVAHAVRVVKPYVVRALTEIGVPVWPGSANFLLVRPDDCAAAVAYLHDAGILVRSMSAPGLRGLFRVSLGSLEEMRKFVEVFRTYVQGDSVQNRPEEVER</sequence>
<comment type="caution">
    <text evidence="13">The sequence shown here is derived from an EMBL/GenBank/DDBJ whole genome shotgun (WGS) entry which is preliminary data.</text>
</comment>
<dbReference type="PANTHER" id="PTHR43643">
    <property type="entry name" value="HISTIDINOL-PHOSPHATE AMINOTRANSFERASE 2"/>
    <property type="match status" value="1"/>
</dbReference>
<evidence type="ECO:0000256" key="7">
    <source>
        <dbReference type="ARBA" id="ARBA00022679"/>
    </source>
</evidence>
<dbReference type="EMBL" id="JADMLG010000009">
    <property type="protein sequence ID" value="MBH0778967.1"/>
    <property type="molecule type" value="Genomic_DNA"/>
</dbReference>
<keyword evidence="9" id="KW-0368">Histidine biosynthesis</keyword>
<evidence type="ECO:0000256" key="3">
    <source>
        <dbReference type="ARBA" id="ARBA00007970"/>
    </source>
</evidence>
<accession>A0A931IF68</accession>